<keyword evidence="1" id="KW-0472">Membrane</keyword>
<sequence>MSTQNRRYDIDWLRVIAIGLLLIYHIAIAFQPWGIMIGFITNSEPWLSLWTPMMMLNIWRIPFLFFVSGMGVHFSMQHRNWKGLLQERSLRILVPYVFGMTCIVPVSVFILQRYYQWDLAYAVNPGHLWFLGNILAYVVLLSPLFYYLKKNQNGKFVVGMKKMLSNPLGLIPVVGLFIAEVLVIKPIPYELYAMTWHGFVLGFLAFFVGFCFVLCGDSFWSMLVKWRWLFVVLASALFLVRLLVLGLKTPGYLLVVESDCWIFSVLAFGNKYLNHPSKALSYLSQAAYPVYILHMIFLALASWLIFPMALAVPLKFVMVIVLTFAGCFGAFEIIRRVSILRPLFGLKMKKRSLAVNGDNPGLARA</sequence>
<feature type="transmembrane region" description="Helical" evidence="1">
    <location>
        <begin position="12"/>
        <end position="33"/>
    </location>
</feature>
<feature type="transmembrane region" description="Helical" evidence="1">
    <location>
        <begin position="194"/>
        <end position="216"/>
    </location>
</feature>
<feature type="transmembrane region" description="Helical" evidence="1">
    <location>
        <begin position="127"/>
        <end position="148"/>
    </location>
</feature>
<dbReference type="PANTHER" id="PTHR36927">
    <property type="entry name" value="BLR4337 PROTEIN"/>
    <property type="match status" value="1"/>
</dbReference>
<evidence type="ECO:0000313" key="4">
    <source>
        <dbReference type="Proteomes" id="UP000184212"/>
    </source>
</evidence>
<gene>
    <name evidence="3" type="ORF">SAMN04488109_3300</name>
</gene>
<dbReference type="EMBL" id="FQWQ01000002">
    <property type="protein sequence ID" value="SHH23644.1"/>
    <property type="molecule type" value="Genomic_DNA"/>
</dbReference>
<proteinExistence type="predicted"/>
<evidence type="ECO:0000313" key="3">
    <source>
        <dbReference type="EMBL" id="SHH23644.1"/>
    </source>
</evidence>
<dbReference type="Pfam" id="PF01757">
    <property type="entry name" value="Acyl_transf_3"/>
    <property type="match status" value="1"/>
</dbReference>
<dbReference type="STRING" id="947013.SAMN04488109_3300"/>
<keyword evidence="3" id="KW-0808">Transferase</keyword>
<keyword evidence="1" id="KW-0812">Transmembrane</keyword>
<feature type="transmembrane region" description="Helical" evidence="1">
    <location>
        <begin position="316"/>
        <end position="334"/>
    </location>
</feature>
<feature type="transmembrane region" description="Helical" evidence="1">
    <location>
        <begin position="53"/>
        <end position="72"/>
    </location>
</feature>
<feature type="transmembrane region" description="Helical" evidence="1">
    <location>
        <begin position="251"/>
        <end position="269"/>
    </location>
</feature>
<protein>
    <submittedName>
        <fullName evidence="3">Acyltransferase family protein</fullName>
    </submittedName>
</protein>
<dbReference type="GO" id="GO:0016747">
    <property type="term" value="F:acyltransferase activity, transferring groups other than amino-acyl groups"/>
    <property type="evidence" value="ECO:0007669"/>
    <property type="project" value="InterPro"/>
</dbReference>
<dbReference type="InterPro" id="IPR002656">
    <property type="entry name" value="Acyl_transf_3_dom"/>
</dbReference>
<dbReference type="OrthoDB" id="9809782at2"/>
<keyword evidence="1" id="KW-1133">Transmembrane helix</keyword>
<evidence type="ECO:0000256" key="1">
    <source>
        <dbReference type="SAM" id="Phobius"/>
    </source>
</evidence>
<name>A0A1M5RBC6_9BACT</name>
<dbReference type="Proteomes" id="UP000184212">
    <property type="component" value="Unassembled WGS sequence"/>
</dbReference>
<reference evidence="3 4" key="1">
    <citation type="submission" date="2016-11" db="EMBL/GenBank/DDBJ databases">
        <authorList>
            <person name="Jaros S."/>
            <person name="Januszkiewicz K."/>
            <person name="Wedrychowicz H."/>
        </authorList>
    </citation>
    <scope>NUCLEOTIDE SEQUENCE [LARGE SCALE GENOMIC DNA]</scope>
    <source>
        <strain evidence="3 4">DSM 24574</strain>
    </source>
</reference>
<feature type="transmembrane region" description="Helical" evidence="1">
    <location>
        <begin position="290"/>
        <end position="310"/>
    </location>
</feature>
<organism evidence="3 4">
    <name type="scientific">Chryseolinea serpens</name>
    <dbReference type="NCBI Taxonomy" id="947013"/>
    <lineage>
        <taxon>Bacteria</taxon>
        <taxon>Pseudomonadati</taxon>
        <taxon>Bacteroidota</taxon>
        <taxon>Cytophagia</taxon>
        <taxon>Cytophagales</taxon>
        <taxon>Fulvivirgaceae</taxon>
        <taxon>Chryseolinea</taxon>
    </lineage>
</organism>
<feature type="transmembrane region" description="Helical" evidence="1">
    <location>
        <begin position="228"/>
        <end position="245"/>
    </location>
</feature>
<dbReference type="RefSeq" id="WP_073136070.1">
    <property type="nucleotide sequence ID" value="NZ_FQWQ01000002.1"/>
</dbReference>
<evidence type="ECO:0000259" key="2">
    <source>
        <dbReference type="Pfam" id="PF01757"/>
    </source>
</evidence>
<keyword evidence="3" id="KW-0012">Acyltransferase</keyword>
<feature type="transmembrane region" description="Helical" evidence="1">
    <location>
        <begin position="93"/>
        <end position="115"/>
    </location>
</feature>
<feature type="transmembrane region" description="Helical" evidence="1">
    <location>
        <begin position="168"/>
        <end position="188"/>
    </location>
</feature>
<keyword evidence="4" id="KW-1185">Reference proteome</keyword>
<dbReference type="AlphaFoldDB" id="A0A1M5RBC6"/>
<accession>A0A1M5RBC6</accession>
<dbReference type="InterPro" id="IPR050623">
    <property type="entry name" value="Glucan_succinyl_AcylTrfase"/>
</dbReference>
<feature type="domain" description="Acyltransferase 3" evidence="2">
    <location>
        <begin position="8"/>
        <end position="329"/>
    </location>
</feature>
<dbReference type="PANTHER" id="PTHR36927:SF3">
    <property type="entry name" value="GLUCANS BIOSYNTHESIS PROTEIN C"/>
    <property type="match status" value="1"/>
</dbReference>